<evidence type="ECO:0000313" key="2">
    <source>
        <dbReference type="Proteomes" id="UP001501057"/>
    </source>
</evidence>
<reference evidence="2" key="1">
    <citation type="journal article" date="2019" name="Int. J. Syst. Evol. Microbiol.">
        <title>The Global Catalogue of Microorganisms (GCM) 10K type strain sequencing project: providing services to taxonomists for standard genome sequencing and annotation.</title>
        <authorList>
            <consortium name="The Broad Institute Genomics Platform"/>
            <consortium name="The Broad Institute Genome Sequencing Center for Infectious Disease"/>
            <person name="Wu L."/>
            <person name="Ma J."/>
        </authorList>
    </citation>
    <scope>NUCLEOTIDE SEQUENCE [LARGE SCALE GENOMIC DNA]</scope>
    <source>
        <strain evidence="2">JCM 13518</strain>
    </source>
</reference>
<dbReference type="Proteomes" id="UP001501057">
    <property type="component" value="Unassembled WGS sequence"/>
</dbReference>
<accession>A0ABP4VEP5</accession>
<keyword evidence="2" id="KW-1185">Reference proteome</keyword>
<comment type="caution">
    <text evidence="1">The sequence shown here is derived from an EMBL/GenBank/DDBJ whole genome shotgun (WGS) entry which is preliminary data.</text>
</comment>
<evidence type="ECO:0000313" key="1">
    <source>
        <dbReference type="EMBL" id="GAA1723952.1"/>
    </source>
</evidence>
<dbReference type="RefSeq" id="WP_344196552.1">
    <property type="nucleotide sequence ID" value="NZ_BAAAME010000001.1"/>
</dbReference>
<name>A0ABP4VEP5_9ACTN</name>
<proteinExistence type="predicted"/>
<sequence>MATTVYLVWASAPIPHDLPGPWTELRPLADDLAVVESTESLSRVYHEVKWSLPDDAALLVSVLSERPKLKYLPEGTTTWFRERLPGPAD</sequence>
<organism evidence="1 2">
    <name type="scientific">Aeromicrobium alkaliterrae</name>
    <dbReference type="NCBI Taxonomy" id="302168"/>
    <lineage>
        <taxon>Bacteria</taxon>
        <taxon>Bacillati</taxon>
        <taxon>Actinomycetota</taxon>
        <taxon>Actinomycetes</taxon>
        <taxon>Propionibacteriales</taxon>
        <taxon>Nocardioidaceae</taxon>
        <taxon>Aeromicrobium</taxon>
    </lineage>
</organism>
<gene>
    <name evidence="1" type="ORF">GCM10009710_00940</name>
</gene>
<protein>
    <submittedName>
        <fullName evidence="1">Uncharacterized protein</fullName>
    </submittedName>
</protein>
<dbReference type="EMBL" id="BAAAME010000001">
    <property type="protein sequence ID" value="GAA1723952.1"/>
    <property type="molecule type" value="Genomic_DNA"/>
</dbReference>